<dbReference type="AlphaFoldDB" id="A0A173UPV6"/>
<reference evidence="5 6" key="1">
    <citation type="submission" date="2015-09" db="EMBL/GenBank/DDBJ databases">
        <authorList>
            <consortium name="Pathogen Informatics"/>
        </authorList>
    </citation>
    <scope>NUCLEOTIDE SEQUENCE [LARGE SCALE GENOMIC DNA]</scope>
    <source>
        <strain evidence="5 6">2789STDY5834970</strain>
    </source>
</reference>
<feature type="domain" description="PRD" evidence="4">
    <location>
        <begin position="167"/>
        <end position="276"/>
    </location>
</feature>
<dbReference type="GO" id="GO:0006355">
    <property type="term" value="P:regulation of DNA-templated transcription"/>
    <property type="evidence" value="ECO:0007669"/>
    <property type="project" value="InterPro"/>
</dbReference>
<dbReference type="SUPFAM" id="SSF63520">
    <property type="entry name" value="PTS-regulatory domain, PRD"/>
    <property type="match status" value="2"/>
</dbReference>
<gene>
    <name evidence="5" type="primary">licT_3</name>
    <name evidence="5" type="ORF">ERS852582_02209</name>
</gene>
<evidence type="ECO:0000313" key="6">
    <source>
        <dbReference type="Proteomes" id="UP000095649"/>
    </source>
</evidence>
<dbReference type="GO" id="GO:0003723">
    <property type="term" value="F:RNA binding"/>
    <property type="evidence" value="ECO:0007669"/>
    <property type="project" value="InterPro"/>
</dbReference>
<dbReference type="InterPro" id="IPR004341">
    <property type="entry name" value="CAT_RNA-bd_dom"/>
</dbReference>
<evidence type="ECO:0000256" key="1">
    <source>
        <dbReference type="ARBA" id="ARBA00022737"/>
    </source>
</evidence>
<evidence type="ECO:0000313" key="5">
    <source>
        <dbReference type="EMBL" id="CUN16035.1"/>
    </source>
</evidence>
<name>A0A173UPV6_9FIRM</name>
<dbReference type="InterPro" id="IPR036650">
    <property type="entry name" value="CAT_RNA-bd_dom_sf"/>
</dbReference>
<dbReference type="RefSeq" id="WP_055186565.1">
    <property type="nucleotide sequence ID" value="NZ_CYXN01000022.1"/>
</dbReference>
<dbReference type="Gene3D" id="2.30.24.10">
    <property type="entry name" value="CAT RNA-binding domain"/>
    <property type="match status" value="1"/>
</dbReference>
<dbReference type="Pfam" id="PF00874">
    <property type="entry name" value="PRD"/>
    <property type="match status" value="2"/>
</dbReference>
<dbReference type="InterPro" id="IPR050661">
    <property type="entry name" value="BglG_antiterminators"/>
</dbReference>
<protein>
    <submittedName>
        <fullName evidence="5">Transcription antiterminator LicT</fullName>
    </submittedName>
</protein>
<accession>A0A173UPV6</accession>
<dbReference type="Gene3D" id="1.10.1790.10">
    <property type="entry name" value="PRD domain"/>
    <property type="match status" value="2"/>
</dbReference>
<dbReference type="PROSITE" id="PS51372">
    <property type="entry name" value="PRD_2"/>
    <property type="match status" value="2"/>
</dbReference>
<dbReference type="Proteomes" id="UP000095649">
    <property type="component" value="Unassembled WGS sequence"/>
</dbReference>
<proteinExistence type="predicted"/>
<keyword evidence="3" id="KW-0804">Transcription</keyword>
<evidence type="ECO:0000256" key="3">
    <source>
        <dbReference type="ARBA" id="ARBA00023163"/>
    </source>
</evidence>
<keyword evidence="1" id="KW-0677">Repeat</keyword>
<sequence length="276" mass="31509">MQIIKKINTSAALALDKTGHEIVVMGKGIGFPPVPYELNDLSKIERTFYDVDPKYLSMIAELSQPIVMACADIADQAGIELECPLNPNLPFTLADHVQFAVERLKKGVNLTTPIAYDIRHLYPKETAMADTALQMLREQAGLDLPDNEAINIAMHFINAEAESGDMHSLMLSMQVIAKVNEIVESSLHIQLDKDSYNYSRFATHLRYLIQRLQNGVQTDNVSKSLRHTLMREYPDIYACTQKVVQYLKDTFNWECNDDEVVYLIMHIQRVYEREQE</sequence>
<dbReference type="EMBL" id="CYXN01000022">
    <property type="protein sequence ID" value="CUN16035.1"/>
    <property type="molecule type" value="Genomic_DNA"/>
</dbReference>
<evidence type="ECO:0000259" key="4">
    <source>
        <dbReference type="PROSITE" id="PS51372"/>
    </source>
</evidence>
<dbReference type="PANTHER" id="PTHR30185:SF18">
    <property type="entry name" value="TRANSCRIPTIONAL REGULATOR MTLR"/>
    <property type="match status" value="1"/>
</dbReference>
<dbReference type="PANTHER" id="PTHR30185">
    <property type="entry name" value="CRYPTIC BETA-GLUCOSIDE BGL OPERON ANTITERMINATOR"/>
    <property type="match status" value="1"/>
</dbReference>
<organism evidence="5 6">
    <name type="scientific">Faecalibacterium prausnitzii</name>
    <dbReference type="NCBI Taxonomy" id="853"/>
    <lineage>
        <taxon>Bacteria</taxon>
        <taxon>Bacillati</taxon>
        <taxon>Bacillota</taxon>
        <taxon>Clostridia</taxon>
        <taxon>Eubacteriales</taxon>
        <taxon>Oscillospiraceae</taxon>
        <taxon>Faecalibacterium</taxon>
    </lineage>
</organism>
<dbReference type="OrthoDB" id="9813552at2"/>
<dbReference type="SUPFAM" id="SSF50151">
    <property type="entry name" value="SacY-like RNA-binding domain"/>
    <property type="match status" value="1"/>
</dbReference>
<dbReference type="InterPro" id="IPR036634">
    <property type="entry name" value="PRD_sf"/>
</dbReference>
<keyword evidence="2" id="KW-0805">Transcription regulation</keyword>
<evidence type="ECO:0000256" key="2">
    <source>
        <dbReference type="ARBA" id="ARBA00023015"/>
    </source>
</evidence>
<feature type="domain" description="PRD" evidence="4">
    <location>
        <begin position="57"/>
        <end position="166"/>
    </location>
</feature>
<dbReference type="SMART" id="SM01061">
    <property type="entry name" value="CAT_RBD"/>
    <property type="match status" value="1"/>
</dbReference>
<dbReference type="Pfam" id="PF03123">
    <property type="entry name" value="CAT_RBD"/>
    <property type="match status" value="1"/>
</dbReference>
<dbReference type="InterPro" id="IPR011608">
    <property type="entry name" value="PRD"/>
</dbReference>